<dbReference type="PROSITE" id="PS50112">
    <property type="entry name" value="PAS"/>
    <property type="match status" value="1"/>
</dbReference>
<dbReference type="SUPFAM" id="SSF55785">
    <property type="entry name" value="PYP-like sensor domain (PAS domain)"/>
    <property type="match status" value="1"/>
</dbReference>
<dbReference type="RefSeq" id="WP_206588045.1">
    <property type="nucleotide sequence ID" value="NZ_JAFKCU010000005.1"/>
</dbReference>
<evidence type="ECO:0000313" key="6">
    <source>
        <dbReference type="Proteomes" id="UP000664480"/>
    </source>
</evidence>
<dbReference type="Pfam" id="PF13426">
    <property type="entry name" value="PAS_9"/>
    <property type="match status" value="1"/>
</dbReference>
<dbReference type="InterPro" id="IPR050595">
    <property type="entry name" value="Bact_response_regulator"/>
</dbReference>
<dbReference type="CDD" id="cd00130">
    <property type="entry name" value="PAS"/>
    <property type="match status" value="1"/>
</dbReference>
<dbReference type="InterPro" id="IPR000014">
    <property type="entry name" value="PAS"/>
</dbReference>
<name>A0ABS3CJV4_9BACT</name>
<dbReference type="SMART" id="SM00448">
    <property type="entry name" value="REC"/>
    <property type="match status" value="1"/>
</dbReference>
<dbReference type="Gene3D" id="3.30.450.20">
    <property type="entry name" value="PAS domain"/>
    <property type="match status" value="1"/>
</dbReference>
<dbReference type="PANTHER" id="PTHR44591:SF3">
    <property type="entry name" value="RESPONSE REGULATORY DOMAIN-CONTAINING PROTEIN"/>
    <property type="match status" value="1"/>
</dbReference>
<dbReference type="PROSITE" id="PS50110">
    <property type="entry name" value="RESPONSE_REGULATORY"/>
    <property type="match status" value="1"/>
</dbReference>
<dbReference type="InterPro" id="IPR001789">
    <property type="entry name" value="Sig_transdc_resp-reg_receiver"/>
</dbReference>
<evidence type="ECO:0000256" key="2">
    <source>
        <dbReference type="PROSITE-ProRule" id="PRU00169"/>
    </source>
</evidence>
<comment type="caution">
    <text evidence="5">The sequence shown here is derived from an EMBL/GenBank/DDBJ whole genome shotgun (WGS) entry which is preliminary data.</text>
</comment>
<dbReference type="SUPFAM" id="SSF47384">
    <property type="entry name" value="Homodimeric domain of signal transducing histidine kinase"/>
    <property type="match status" value="1"/>
</dbReference>
<evidence type="ECO:0000256" key="1">
    <source>
        <dbReference type="ARBA" id="ARBA00022553"/>
    </source>
</evidence>
<organism evidence="5 6">
    <name type="scientific">Algoriphagus pacificus</name>
    <dbReference type="NCBI Taxonomy" id="2811234"/>
    <lineage>
        <taxon>Bacteria</taxon>
        <taxon>Pseudomonadati</taxon>
        <taxon>Bacteroidota</taxon>
        <taxon>Cytophagia</taxon>
        <taxon>Cytophagales</taxon>
        <taxon>Cyclobacteriaceae</taxon>
        <taxon>Algoriphagus</taxon>
    </lineage>
</organism>
<proteinExistence type="predicted"/>
<dbReference type="InterPro" id="IPR036097">
    <property type="entry name" value="HisK_dim/P_sf"/>
</dbReference>
<dbReference type="PANTHER" id="PTHR44591">
    <property type="entry name" value="STRESS RESPONSE REGULATOR PROTEIN 1"/>
    <property type="match status" value="1"/>
</dbReference>
<dbReference type="EMBL" id="JAFKCU010000005">
    <property type="protein sequence ID" value="MBN7817372.1"/>
    <property type="molecule type" value="Genomic_DNA"/>
</dbReference>
<protein>
    <submittedName>
        <fullName evidence="5">Response regulator</fullName>
    </submittedName>
</protein>
<evidence type="ECO:0000259" key="3">
    <source>
        <dbReference type="PROSITE" id="PS50110"/>
    </source>
</evidence>
<dbReference type="Pfam" id="PF00072">
    <property type="entry name" value="Response_reg"/>
    <property type="match status" value="1"/>
</dbReference>
<feature type="domain" description="Response regulatory" evidence="3">
    <location>
        <begin position="3"/>
        <end position="121"/>
    </location>
</feature>
<accession>A0ABS3CJV4</accession>
<sequence>MSKIFIVDDKINNVILLENILEIAGFINIWSTTDERELKEKLEKEKPDLLLLDLMMPHISGFDFLNERNDPNSNEPFYPVIILTADTIPATKKKALELGASDFLTKPYDFNEVILRVKNHLVTKFLLDQTKVQNEILEEKIKVKTSNLLVANKLAEKNEQKYKLLFEANLDSILMMYVDENGPSDFIECNPASEKNLGYSRGEILSMNIKSLLKNFEFDKYVQIRKKVLEKEKQIFQMEIKRKDDEVRIMETSVIPDELDGKPVAIVFLRDVTDQINNLAAILKQNEIFKEIAWIQSHVVRAPLARMMGIINILEEVEDLDEEVSNYLSIVTNSANELDGIVRKISSKTNEALYI</sequence>
<evidence type="ECO:0000259" key="4">
    <source>
        <dbReference type="PROSITE" id="PS50112"/>
    </source>
</evidence>
<dbReference type="Gene3D" id="1.10.287.130">
    <property type="match status" value="1"/>
</dbReference>
<feature type="modified residue" description="4-aspartylphosphate" evidence="2">
    <location>
        <position position="53"/>
    </location>
</feature>
<dbReference type="InterPro" id="IPR035965">
    <property type="entry name" value="PAS-like_dom_sf"/>
</dbReference>
<dbReference type="NCBIfam" id="TIGR00229">
    <property type="entry name" value="sensory_box"/>
    <property type="match status" value="1"/>
</dbReference>
<keyword evidence="1 2" id="KW-0597">Phosphoprotein</keyword>
<reference evidence="5 6" key="1">
    <citation type="submission" date="2021-03" db="EMBL/GenBank/DDBJ databases">
        <title>novel species isolated from a fishpond in China.</title>
        <authorList>
            <person name="Lu H."/>
            <person name="Cai Z."/>
        </authorList>
    </citation>
    <scope>NUCLEOTIDE SEQUENCE [LARGE SCALE GENOMIC DNA]</scope>
    <source>
        <strain evidence="5 6">YJ13C</strain>
    </source>
</reference>
<feature type="domain" description="PAS" evidence="4">
    <location>
        <begin position="158"/>
        <end position="232"/>
    </location>
</feature>
<gene>
    <name evidence="5" type="ORF">J0A69_18170</name>
</gene>
<evidence type="ECO:0000313" key="5">
    <source>
        <dbReference type="EMBL" id="MBN7817372.1"/>
    </source>
</evidence>
<keyword evidence="6" id="KW-1185">Reference proteome</keyword>
<dbReference type="Gene3D" id="3.40.50.2300">
    <property type="match status" value="1"/>
</dbReference>
<dbReference type="SUPFAM" id="SSF52172">
    <property type="entry name" value="CheY-like"/>
    <property type="match status" value="1"/>
</dbReference>
<dbReference type="Proteomes" id="UP000664480">
    <property type="component" value="Unassembled WGS sequence"/>
</dbReference>
<dbReference type="InterPro" id="IPR011006">
    <property type="entry name" value="CheY-like_superfamily"/>
</dbReference>